<name>A0ABR8XH03_9BACL</name>
<organism evidence="1 2">
    <name type="scientific">Ureibacillus galli</name>
    <dbReference type="NCBI Taxonomy" id="2762222"/>
    <lineage>
        <taxon>Bacteria</taxon>
        <taxon>Bacillati</taxon>
        <taxon>Bacillota</taxon>
        <taxon>Bacilli</taxon>
        <taxon>Bacillales</taxon>
        <taxon>Caryophanaceae</taxon>
        <taxon>Ureibacillus</taxon>
    </lineage>
</organism>
<reference evidence="1 2" key="1">
    <citation type="submission" date="2020-08" db="EMBL/GenBank/DDBJ databases">
        <title>A Genomic Blueprint of the Chicken Gut Microbiome.</title>
        <authorList>
            <person name="Gilroy R."/>
            <person name="Ravi A."/>
            <person name="Getino M."/>
            <person name="Pursley I."/>
            <person name="Horton D.L."/>
            <person name="Alikhan N.-F."/>
            <person name="Baker D."/>
            <person name="Gharbi K."/>
            <person name="Hall N."/>
            <person name="Watson M."/>
            <person name="Adriaenssens E.M."/>
            <person name="Foster-Nyarko E."/>
            <person name="Jarju S."/>
            <person name="Secka A."/>
            <person name="Antonio M."/>
            <person name="Oren A."/>
            <person name="Chaudhuri R."/>
            <person name="La Ragione R.M."/>
            <person name="Hildebrand F."/>
            <person name="Pallen M.J."/>
        </authorList>
    </citation>
    <scope>NUCLEOTIDE SEQUENCE [LARGE SCALE GENOMIC DNA]</scope>
    <source>
        <strain evidence="1 2">Re31</strain>
    </source>
</reference>
<keyword evidence="2" id="KW-1185">Reference proteome</keyword>
<evidence type="ECO:0000313" key="2">
    <source>
        <dbReference type="Proteomes" id="UP000640930"/>
    </source>
</evidence>
<sequence>MWKEDKINKLDFAKYLGLTEAQINKIVSKMRQRLTVFAPSIGGITMLDIHEAAAIEFVHNHMEEMSQDDACDLAVRAFYKRRVARVK</sequence>
<dbReference type="RefSeq" id="WP_191708913.1">
    <property type="nucleotide sequence ID" value="NZ_JACSQA010000043.1"/>
</dbReference>
<dbReference type="EMBL" id="JACSQA010000043">
    <property type="protein sequence ID" value="MBD8028512.1"/>
    <property type="molecule type" value="Genomic_DNA"/>
</dbReference>
<proteinExistence type="predicted"/>
<accession>A0ABR8XH03</accession>
<evidence type="ECO:0000313" key="1">
    <source>
        <dbReference type="EMBL" id="MBD8028512.1"/>
    </source>
</evidence>
<comment type="caution">
    <text evidence="1">The sequence shown here is derived from an EMBL/GenBank/DDBJ whole genome shotgun (WGS) entry which is preliminary data.</text>
</comment>
<gene>
    <name evidence="1" type="ORF">H9636_17910</name>
</gene>
<dbReference type="Proteomes" id="UP000640930">
    <property type="component" value="Unassembled WGS sequence"/>
</dbReference>
<protein>
    <submittedName>
        <fullName evidence="1">Uncharacterized protein</fullName>
    </submittedName>
</protein>